<name>A0A7X5QXP1_9GAMM</name>
<gene>
    <name evidence="2" type="ORF">HBF32_17320</name>
</gene>
<evidence type="ECO:0000313" key="3">
    <source>
        <dbReference type="Proteomes" id="UP000518878"/>
    </source>
</evidence>
<protein>
    <submittedName>
        <fullName evidence="2">Uncharacterized protein</fullName>
    </submittedName>
</protein>
<dbReference type="RefSeq" id="WP_166701029.1">
    <property type="nucleotide sequence ID" value="NZ_JAAQTL010000002.1"/>
</dbReference>
<organism evidence="2 3">
    <name type="scientific">Luteibacter yeojuensis</name>
    <dbReference type="NCBI Taxonomy" id="345309"/>
    <lineage>
        <taxon>Bacteria</taxon>
        <taxon>Pseudomonadati</taxon>
        <taxon>Pseudomonadota</taxon>
        <taxon>Gammaproteobacteria</taxon>
        <taxon>Lysobacterales</taxon>
        <taxon>Rhodanobacteraceae</taxon>
        <taxon>Luteibacter</taxon>
    </lineage>
</organism>
<keyword evidence="1" id="KW-0732">Signal</keyword>
<dbReference type="Proteomes" id="UP000518878">
    <property type="component" value="Unassembled WGS sequence"/>
</dbReference>
<proteinExistence type="predicted"/>
<evidence type="ECO:0000256" key="1">
    <source>
        <dbReference type="SAM" id="SignalP"/>
    </source>
</evidence>
<accession>A0A7X5QXP1</accession>
<evidence type="ECO:0000313" key="2">
    <source>
        <dbReference type="EMBL" id="NID17241.1"/>
    </source>
</evidence>
<feature type="signal peptide" evidence="1">
    <location>
        <begin position="1"/>
        <end position="18"/>
    </location>
</feature>
<dbReference type="AlphaFoldDB" id="A0A7X5QXP1"/>
<reference evidence="2 3" key="1">
    <citation type="journal article" date="2006" name="Int. J. Syst. Evol. Microbiol.">
        <title>Dyella yeojuensis sp. nov., isolated from greenhouse soil in Korea.</title>
        <authorList>
            <person name="Kim B.Y."/>
            <person name="Weon H.Y."/>
            <person name="Lee K.H."/>
            <person name="Seok S.J."/>
            <person name="Kwon S.W."/>
            <person name="Go S.J."/>
            <person name="Stackebrandt E."/>
        </authorList>
    </citation>
    <scope>NUCLEOTIDE SEQUENCE [LARGE SCALE GENOMIC DNA]</scope>
    <source>
        <strain evidence="2 3">DSM 17673</strain>
    </source>
</reference>
<dbReference type="EMBL" id="JAAQTL010000002">
    <property type="protein sequence ID" value="NID17241.1"/>
    <property type="molecule type" value="Genomic_DNA"/>
</dbReference>
<feature type="chain" id="PRO_5031508304" evidence="1">
    <location>
        <begin position="19"/>
        <end position="270"/>
    </location>
</feature>
<comment type="caution">
    <text evidence="2">The sequence shown here is derived from an EMBL/GenBank/DDBJ whole genome shotgun (WGS) entry which is preliminary data.</text>
</comment>
<sequence>MRLILLLIIVLAAGSAYANPSTSGNCSPALGSQTGNAKIVIRCTYGGSTVQDSYLKATHPTKLGFPSIGFSRWFEDQSRPFLSIELSPESDLPAINTIVEVLKPGTSAQMSALKPFAVESSGIFRAVGTKQVTVEKGEPTNYPFLSLDDLLKKVHGVPDDFCPYDAGFTIGTTPEENKAREAESLQNLLVSVRDSSIEQPFGPMKAAQTVQKGLLLRIRYQTIFGDKITLYKQVFVNYARKGATATVWYPSKSALGPLQCITDEHPNAWH</sequence>
<keyword evidence="3" id="KW-1185">Reference proteome</keyword>